<dbReference type="AlphaFoldDB" id="A0A8J3PNY0"/>
<dbReference type="Pfam" id="PF01042">
    <property type="entry name" value="Ribonuc_L-PSP"/>
    <property type="match status" value="1"/>
</dbReference>
<protein>
    <submittedName>
        <fullName evidence="1">Reactive intermediate/imine deaminase</fullName>
    </submittedName>
</protein>
<sequence length="127" mass="13290">MLHEVVTGADVPRPLGPYSPVVRTGHLLFLSAQTGIDQSTGAVPEGDFEAECRQAFANIEQALRAAGSGLQYVVKTTVFYADLADLPTINKVYADVFPNNPPARSAAIVGLAGGRRISVDAIAVLPG</sequence>
<keyword evidence="2" id="KW-1185">Reference proteome</keyword>
<dbReference type="InterPro" id="IPR035959">
    <property type="entry name" value="RutC-like_sf"/>
</dbReference>
<dbReference type="Gene3D" id="3.30.1330.40">
    <property type="entry name" value="RutC-like"/>
    <property type="match status" value="1"/>
</dbReference>
<dbReference type="SUPFAM" id="SSF55298">
    <property type="entry name" value="YjgF-like"/>
    <property type="match status" value="1"/>
</dbReference>
<dbReference type="InterPro" id="IPR006175">
    <property type="entry name" value="YjgF/YER057c/UK114"/>
</dbReference>
<dbReference type="PANTHER" id="PTHR11803">
    <property type="entry name" value="2-IMINOBUTANOATE/2-IMINOPROPANOATE DEAMINASE RIDA"/>
    <property type="match status" value="1"/>
</dbReference>
<organism evidence="1 2">
    <name type="scientific">Planosporangium flavigriseum</name>
    <dbReference type="NCBI Taxonomy" id="373681"/>
    <lineage>
        <taxon>Bacteria</taxon>
        <taxon>Bacillati</taxon>
        <taxon>Actinomycetota</taxon>
        <taxon>Actinomycetes</taxon>
        <taxon>Micromonosporales</taxon>
        <taxon>Micromonosporaceae</taxon>
        <taxon>Planosporangium</taxon>
    </lineage>
</organism>
<proteinExistence type="predicted"/>
<reference evidence="1" key="1">
    <citation type="submission" date="2021-01" db="EMBL/GenBank/DDBJ databases">
        <title>Whole genome shotgun sequence of Planosporangium flavigriseum NBRC 105377.</title>
        <authorList>
            <person name="Komaki H."/>
            <person name="Tamura T."/>
        </authorList>
    </citation>
    <scope>NUCLEOTIDE SEQUENCE</scope>
    <source>
        <strain evidence="1">NBRC 105377</strain>
    </source>
</reference>
<dbReference type="CDD" id="cd00448">
    <property type="entry name" value="YjgF_YER057c_UK114_family"/>
    <property type="match status" value="1"/>
</dbReference>
<accession>A0A8J3PNY0</accession>
<dbReference type="Proteomes" id="UP000653674">
    <property type="component" value="Unassembled WGS sequence"/>
</dbReference>
<dbReference type="GO" id="GO:0005829">
    <property type="term" value="C:cytosol"/>
    <property type="evidence" value="ECO:0007669"/>
    <property type="project" value="TreeGrafter"/>
</dbReference>
<dbReference type="EMBL" id="BONU01000018">
    <property type="protein sequence ID" value="GIG74456.1"/>
    <property type="molecule type" value="Genomic_DNA"/>
</dbReference>
<comment type="caution">
    <text evidence="1">The sequence shown here is derived from an EMBL/GenBank/DDBJ whole genome shotgun (WGS) entry which is preliminary data.</text>
</comment>
<dbReference type="RefSeq" id="WP_203981358.1">
    <property type="nucleotide sequence ID" value="NZ_BAAAQJ010000003.1"/>
</dbReference>
<name>A0A8J3PNY0_9ACTN</name>
<gene>
    <name evidence="1" type="ORF">Pfl04_28600</name>
</gene>
<evidence type="ECO:0000313" key="2">
    <source>
        <dbReference type="Proteomes" id="UP000653674"/>
    </source>
</evidence>
<dbReference type="GO" id="GO:0019239">
    <property type="term" value="F:deaminase activity"/>
    <property type="evidence" value="ECO:0007669"/>
    <property type="project" value="TreeGrafter"/>
</dbReference>
<dbReference type="PANTHER" id="PTHR11803:SF39">
    <property type="entry name" value="2-IMINOBUTANOATE_2-IMINOPROPANOATE DEAMINASE"/>
    <property type="match status" value="1"/>
</dbReference>
<evidence type="ECO:0000313" key="1">
    <source>
        <dbReference type="EMBL" id="GIG74456.1"/>
    </source>
</evidence>